<reference evidence="3 4" key="1">
    <citation type="submission" date="2018-02" db="EMBL/GenBank/DDBJ databases">
        <title>The genomes of Aspergillus section Nigri reveals drivers in fungal speciation.</title>
        <authorList>
            <consortium name="DOE Joint Genome Institute"/>
            <person name="Vesth T.C."/>
            <person name="Nybo J."/>
            <person name="Theobald S."/>
            <person name="Brandl J."/>
            <person name="Frisvad J.C."/>
            <person name="Nielsen K.F."/>
            <person name="Lyhne E.K."/>
            <person name="Kogle M.E."/>
            <person name="Kuo A."/>
            <person name="Riley R."/>
            <person name="Clum A."/>
            <person name="Nolan M."/>
            <person name="Lipzen A."/>
            <person name="Salamov A."/>
            <person name="Henrissat B."/>
            <person name="Wiebenga A."/>
            <person name="De vries R.P."/>
            <person name="Grigoriev I.V."/>
            <person name="Mortensen U.H."/>
            <person name="Andersen M.R."/>
            <person name="Baker S.E."/>
        </authorList>
    </citation>
    <scope>NUCLEOTIDE SEQUENCE [LARGE SCALE GENOMIC DNA]</scope>
    <source>
        <strain evidence="3 4">CBS 313.89</strain>
    </source>
</reference>
<accession>A0A8G1S3E7</accession>
<dbReference type="Proteomes" id="UP000249789">
    <property type="component" value="Unassembled WGS sequence"/>
</dbReference>
<dbReference type="OrthoDB" id="4232400at2759"/>
<dbReference type="GeneID" id="63863552"/>
<dbReference type="PANTHER" id="PTHR40628">
    <property type="entry name" value="CHROMO DOMAIN-CONTAINING PROTEIN"/>
    <property type="match status" value="1"/>
</dbReference>
<sequence length="181" mass="19917">MAETGERVNDRKEEKEENPPRPRCWDWMVVSGTNHYAKNRASFKSYRPVNRMVPNGPFQGAEVYIAGVGTVELNVRASPEEGSPARTLVLDNVLHIPVAKCNGFCWGQYHTIHNGTVSFGATFKGTDGQGAALWFGQPFCGLQKLALAGDPQGKSYLNPDEAHALSLYIDKQDLRNILPSG</sequence>
<gene>
    <name evidence="3" type="ORF">BO72DRAFT_455111</name>
</gene>
<evidence type="ECO:0000259" key="2">
    <source>
        <dbReference type="Pfam" id="PF22936"/>
    </source>
</evidence>
<dbReference type="VEuPathDB" id="FungiDB:BO72DRAFT_455111"/>
<evidence type="ECO:0000256" key="1">
    <source>
        <dbReference type="SAM" id="MobiDB-lite"/>
    </source>
</evidence>
<proteinExistence type="predicted"/>
<evidence type="ECO:0000313" key="3">
    <source>
        <dbReference type="EMBL" id="RAK81771.1"/>
    </source>
</evidence>
<evidence type="ECO:0000313" key="4">
    <source>
        <dbReference type="Proteomes" id="UP000249789"/>
    </source>
</evidence>
<dbReference type="InterPro" id="IPR054722">
    <property type="entry name" value="PolX-like_BBD"/>
</dbReference>
<organism evidence="3 4">
    <name type="scientific">Aspergillus fijiensis CBS 313.89</name>
    <dbReference type="NCBI Taxonomy" id="1448319"/>
    <lineage>
        <taxon>Eukaryota</taxon>
        <taxon>Fungi</taxon>
        <taxon>Dikarya</taxon>
        <taxon>Ascomycota</taxon>
        <taxon>Pezizomycotina</taxon>
        <taxon>Eurotiomycetes</taxon>
        <taxon>Eurotiomycetidae</taxon>
        <taxon>Eurotiales</taxon>
        <taxon>Aspergillaceae</taxon>
        <taxon>Aspergillus</taxon>
    </lineage>
</organism>
<dbReference type="EMBL" id="KZ824624">
    <property type="protein sequence ID" value="RAK81771.1"/>
    <property type="molecule type" value="Genomic_DNA"/>
</dbReference>
<name>A0A8G1S3E7_9EURO</name>
<dbReference type="Pfam" id="PF22936">
    <property type="entry name" value="Pol_BBD"/>
    <property type="match status" value="1"/>
</dbReference>
<dbReference type="RefSeq" id="XP_040805781.1">
    <property type="nucleotide sequence ID" value="XM_040946219.1"/>
</dbReference>
<dbReference type="PANTHER" id="PTHR40628:SF1">
    <property type="entry name" value="CHROMO DOMAIN-CONTAINING PROTEIN"/>
    <property type="match status" value="1"/>
</dbReference>
<protein>
    <recommendedName>
        <fullName evidence="2">Retrovirus-related Pol polyprotein from transposon TNT 1-94-like beta-barrel domain-containing protein</fullName>
    </recommendedName>
</protein>
<keyword evidence="4" id="KW-1185">Reference proteome</keyword>
<feature type="region of interest" description="Disordered" evidence="1">
    <location>
        <begin position="1"/>
        <end position="22"/>
    </location>
</feature>
<dbReference type="AlphaFoldDB" id="A0A8G1S3E7"/>
<feature type="domain" description="Retrovirus-related Pol polyprotein from transposon TNT 1-94-like beta-barrel" evidence="2">
    <location>
        <begin position="27"/>
        <end position="109"/>
    </location>
</feature>